<evidence type="ECO:0000313" key="2">
    <source>
        <dbReference type="EMBL" id="KZT74371.1"/>
    </source>
</evidence>
<name>A0A165U426_9APHY</name>
<dbReference type="Proteomes" id="UP000076727">
    <property type="component" value="Unassembled WGS sequence"/>
</dbReference>
<feature type="compositionally biased region" description="Polar residues" evidence="1">
    <location>
        <begin position="174"/>
        <end position="187"/>
    </location>
</feature>
<keyword evidence="3" id="KW-1185">Reference proteome</keyword>
<evidence type="ECO:0000256" key="1">
    <source>
        <dbReference type="SAM" id="MobiDB-lite"/>
    </source>
</evidence>
<proteinExistence type="predicted"/>
<protein>
    <recommendedName>
        <fullName evidence="4">Rpr2-domain-containing protein</fullName>
    </recommendedName>
</protein>
<dbReference type="AlphaFoldDB" id="A0A165U426"/>
<evidence type="ECO:0000313" key="3">
    <source>
        <dbReference type="Proteomes" id="UP000076727"/>
    </source>
</evidence>
<accession>A0A165U426</accession>
<feature type="compositionally biased region" description="Basic and acidic residues" evidence="1">
    <location>
        <begin position="210"/>
        <end position="221"/>
    </location>
</feature>
<dbReference type="EMBL" id="KV429033">
    <property type="protein sequence ID" value="KZT74371.1"/>
    <property type="molecule type" value="Genomic_DNA"/>
</dbReference>
<gene>
    <name evidence="2" type="ORF">DAEQUDRAFT_189834</name>
</gene>
<dbReference type="OrthoDB" id="2685617at2759"/>
<sequence length="234" mass="24489">MQAVAPATARFQLAIPHILGPVSPGLAALHASRARRLHPSDPTLRTTHCPTCGAGYLDGGGEYRSVRSNGNQRRMNRKDKTQPRRLLCMSCGICGHREELPVDQDGVPPFVQSRQRNVVVSNAETAEALEGNALAAKSGKAAHAWTESKPAGLGTSGNGRQHSSKAGSVRLQGISPSVCSEGVTMTPTAGAARPKAKSKASSGLQGLLARSREKQEQEKKSAGPGLSAFLQALG</sequence>
<feature type="region of interest" description="Disordered" evidence="1">
    <location>
        <begin position="140"/>
        <end position="234"/>
    </location>
</feature>
<organism evidence="2 3">
    <name type="scientific">Daedalea quercina L-15889</name>
    <dbReference type="NCBI Taxonomy" id="1314783"/>
    <lineage>
        <taxon>Eukaryota</taxon>
        <taxon>Fungi</taxon>
        <taxon>Dikarya</taxon>
        <taxon>Basidiomycota</taxon>
        <taxon>Agaricomycotina</taxon>
        <taxon>Agaricomycetes</taxon>
        <taxon>Polyporales</taxon>
        <taxon>Fomitopsis</taxon>
    </lineage>
</organism>
<evidence type="ECO:0008006" key="4">
    <source>
        <dbReference type="Google" id="ProtNLM"/>
    </source>
</evidence>
<reference evidence="2 3" key="1">
    <citation type="journal article" date="2016" name="Mol. Biol. Evol.">
        <title>Comparative Genomics of Early-Diverging Mushroom-Forming Fungi Provides Insights into the Origins of Lignocellulose Decay Capabilities.</title>
        <authorList>
            <person name="Nagy L.G."/>
            <person name="Riley R."/>
            <person name="Tritt A."/>
            <person name="Adam C."/>
            <person name="Daum C."/>
            <person name="Floudas D."/>
            <person name="Sun H."/>
            <person name="Yadav J.S."/>
            <person name="Pangilinan J."/>
            <person name="Larsson K.H."/>
            <person name="Matsuura K."/>
            <person name="Barry K."/>
            <person name="Labutti K."/>
            <person name="Kuo R."/>
            <person name="Ohm R.A."/>
            <person name="Bhattacharya S.S."/>
            <person name="Shirouzu T."/>
            <person name="Yoshinaga Y."/>
            <person name="Martin F.M."/>
            <person name="Grigoriev I.V."/>
            <person name="Hibbett D.S."/>
        </authorList>
    </citation>
    <scope>NUCLEOTIDE SEQUENCE [LARGE SCALE GENOMIC DNA]</scope>
    <source>
        <strain evidence="2 3">L-15889</strain>
    </source>
</reference>